<comment type="caution">
    <text evidence="3">The sequence shown here is derived from an EMBL/GenBank/DDBJ whole genome shotgun (WGS) entry which is preliminary data.</text>
</comment>
<dbReference type="Proteomes" id="UP000011550">
    <property type="component" value="Unassembled WGS sequence"/>
</dbReference>
<feature type="region of interest" description="Disordered" evidence="1">
    <location>
        <begin position="1"/>
        <end position="35"/>
    </location>
</feature>
<dbReference type="AlphaFoldDB" id="M0IH74"/>
<dbReference type="EMBL" id="AOLN01000008">
    <property type="protein sequence ID" value="ELZ96101.1"/>
    <property type="molecule type" value="Genomic_DNA"/>
</dbReference>
<name>M0IH74_9EURY</name>
<evidence type="ECO:0000256" key="1">
    <source>
        <dbReference type="SAM" id="MobiDB-lite"/>
    </source>
</evidence>
<proteinExistence type="predicted"/>
<feature type="transmembrane region" description="Helical" evidence="2">
    <location>
        <begin position="73"/>
        <end position="91"/>
    </location>
</feature>
<feature type="compositionally biased region" description="Basic and acidic residues" evidence="1">
    <location>
        <begin position="1"/>
        <end position="10"/>
    </location>
</feature>
<keyword evidence="4" id="KW-1185">Reference proteome</keyword>
<keyword evidence="2" id="KW-0472">Membrane</keyword>
<protein>
    <recommendedName>
        <fullName evidence="5">DUF5518 domain-containing protein</fullName>
    </recommendedName>
</protein>
<evidence type="ECO:0000313" key="4">
    <source>
        <dbReference type="Proteomes" id="UP000011550"/>
    </source>
</evidence>
<gene>
    <name evidence="3" type="ORF">C440_05435</name>
</gene>
<dbReference type="STRING" id="662479.C440_05435"/>
<evidence type="ECO:0000256" key="2">
    <source>
        <dbReference type="SAM" id="Phobius"/>
    </source>
</evidence>
<feature type="transmembrane region" description="Helical" evidence="2">
    <location>
        <begin position="49"/>
        <end position="67"/>
    </location>
</feature>
<sequence length="164" mass="16568">MQRSDQRESEQSVDDVLSELTRDGDESTATAQSTGGDGGRLGGYFSPRAFLAALFLSIGGLVVGGSVPIVGFIGRFVGIAAAGFLIGLVGSNRRYAEIGVAGAIAAGLAFVLSTLFSVFAPVAVDLLAEYGVVIAGAGALGGGIAGLVGHYFGRDLRNGLTQEI</sequence>
<dbReference type="OrthoDB" id="242095at2157"/>
<dbReference type="RefSeq" id="WP_008318996.1">
    <property type="nucleotide sequence ID" value="NZ_AOLN01000008.1"/>
</dbReference>
<organism evidence="3 4">
    <name type="scientific">Haloferax mucosum ATCC BAA-1512</name>
    <dbReference type="NCBI Taxonomy" id="662479"/>
    <lineage>
        <taxon>Archaea</taxon>
        <taxon>Methanobacteriati</taxon>
        <taxon>Methanobacteriota</taxon>
        <taxon>Stenosarchaea group</taxon>
        <taxon>Halobacteria</taxon>
        <taxon>Halobacteriales</taxon>
        <taxon>Haloferacaceae</taxon>
        <taxon>Haloferax</taxon>
    </lineage>
</organism>
<evidence type="ECO:0000313" key="3">
    <source>
        <dbReference type="EMBL" id="ELZ96101.1"/>
    </source>
</evidence>
<feature type="transmembrane region" description="Helical" evidence="2">
    <location>
        <begin position="98"/>
        <end position="124"/>
    </location>
</feature>
<accession>M0IH74</accession>
<dbReference type="PATRIC" id="fig|662479.7.peg.1108"/>
<feature type="transmembrane region" description="Helical" evidence="2">
    <location>
        <begin position="130"/>
        <end position="152"/>
    </location>
</feature>
<evidence type="ECO:0008006" key="5">
    <source>
        <dbReference type="Google" id="ProtNLM"/>
    </source>
</evidence>
<keyword evidence="2" id="KW-0812">Transmembrane</keyword>
<reference evidence="3 4" key="1">
    <citation type="journal article" date="2014" name="PLoS Genet.">
        <title>Phylogenetically driven sequencing of extremely halophilic archaea reveals strategies for static and dynamic osmo-response.</title>
        <authorList>
            <person name="Becker E.A."/>
            <person name="Seitzer P.M."/>
            <person name="Tritt A."/>
            <person name="Larsen D."/>
            <person name="Krusor M."/>
            <person name="Yao A.I."/>
            <person name="Wu D."/>
            <person name="Madern D."/>
            <person name="Eisen J.A."/>
            <person name="Darling A.E."/>
            <person name="Facciotti M.T."/>
        </authorList>
    </citation>
    <scope>NUCLEOTIDE SEQUENCE [LARGE SCALE GENOMIC DNA]</scope>
    <source>
        <strain evidence="3 4">ATCC BAA-1512</strain>
    </source>
</reference>
<keyword evidence="2" id="KW-1133">Transmembrane helix</keyword>